<keyword evidence="3" id="KW-0418">Kinase</keyword>
<evidence type="ECO:0000256" key="2">
    <source>
        <dbReference type="ARBA" id="ARBA00022741"/>
    </source>
</evidence>
<keyword evidence="2" id="KW-0547">Nucleotide-binding</keyword>
<dbReference type="InterPro" id="IPR014721">
    <property type="entry name" value="Ribsml_uS5_D2-typ_fold_subgr"/>
</dbReference>
<dbReference type="SUPFAM" id="SSF54211">
    <property type="entry name" value="Ribosomal protein S5 domain 2-like"/>
    <property type="match status" value="1"/>
</dbReference>
<dbReference type="GO" id="GO:0005524">
    <property type="term" value="F:ATP binding"/>
    <property type="evidence" value="ECO:0007669"/>
    <property type="project" value="UniProtKB-KW"/>
</dbReference>
<protein>
    <submittedName>
        <fullName evidence="7">Uncharacterized protein</fullName>
    </submittedName>
</protein>
<feature type="domain" description="GHMP kinase C-terminal" evidence="6">
    <location>
        <begin position="159"/>
        <end position="216"/>
    </location>
</feature>
<accession>A0A4Q2A584</accession>
<dbReference type="OrthoDB" id="4548147at2"/>
<keyword evidence="4" id="KW-0067">ATP-binding</keyword>
<dbReference type="EMBL" id="QZFR01000119">
    <property type="protein sequence ID" value="RXV64349.1"/>
    <property type="molecule type" value="Genomic_DNA"/>
</dbReference>
<evidence type="ECO:0000259" key="6">
    <source>
        <dbReference type="Pfam" id="PF08544"/>
    </source>
</evidence>
<dbReference type="InterPro" id="IPR006204">
    <property type="entry name" value="GHMP_kinase_N_dom"/>
</dbReference>
<dbReference type="Proteomes" id="UP000289316">
    <property type="component" value="Unassembled WGS sequence"/>
</dbReference>
<organism evidence="7 8">
    <name type="scientific">Ligilactobacillus murinus</name>
    <dbReference type="NCBI Taxonomy" id="1622"/>
    <lineage>
        <taxon>Bacteria</taxon>
        <taxon>Bacillati</taxon>
        <taxon>Bacillota</taxon>
        <taxon>Bacilli</taxon>
        <taxon>Lactobacillales</taxon>
        <taxon>Lactobacillaceae</taxon>
        <taxon>Ligilactobacillus</taxon>
    </lineage>
</organism>
<dbReference type="InterPro" id="IPR020568">
    <property type="entry name" value="Ribosomal_Su5_D2-typ_SF"/>
</dbReference>
<proteinExistence type="predicted"/>
<dbReference type="PANTHER" id="PTHR43527">
    <property type="entry name" value="4-DIPHOSPHOCYTIDYL-2-C-METHYL-D-ERYTHRITOL KINASE, CHLOROPLASTIC"/>
    <property type="match status" value="1"/>
</dbReference>
<comment type="caution">
    <text evidence="7">The sequence shown here is derived from an EMBL/GenBank/DDBJ whole genome shotgun (WGS) entry which is preliminary data.</text>
</comment>
<dbReference type="PANTHER" id="PTHR43527:SF1">
    <property type="entry name" value="L-THREONINE KINASE"/>
    <property type="match status" value="1"/>
</dbReference>
<dbReference type="AlphaFoldDB" id="A0A4Q2A584"/>
<sequence length="246" mass="27491">MEGGLVVSKNKILSRKAIEVVYDYFEISCGNGELNFDTEIPVGKGYGSSTADICATIQAVSQALGKHLTYQEIFKLCARVEGASDSTILPNMAMLFDHTKHEVLQIYSKSFPKMHIVGFDSDVTQSVLTEKLIRPKYSSEERRIFKLINNLLTKVFSDQSVELLGRAATISAEINQKYYPKKNFKELLEISKDIGASGIQISHSGTLIGLIFDDETWNKELSSYCEKMIQRSYGVKAYNFQLGGTI</sequence>
<evidence type="ECO:0000256" key="4">
    <source>
        <dbReference type="ARBA" id="ARBA00022840"/>
    </source>
</evidence>
<dbReference type="GO" id="GO:0016301">
    <property type="term" value="F:kinase activity"/>
    <property type="evidence" value="ECO:0007669"/>
    <property type="project" value="UniProtKB-KW"/>
</dbReference>
<dbReference type="Gene3D" id="3.30.230.10">
    <property type="match status" value="1"/>
</dbReference>
<gene>
    <name evidence="7" type="ORF">D6C19_10795</name>
</gene>
<dbReference type="Pfam" id="PF08544">
    <property type="entry name" value="GHMP_kinases_C"/>
    <property type="match status" value="1"/>
</dbReference>
<reference evidence="7 8" key="1">
    <citation type="submission" date="2018-09" db="EMBL/GenBank/DDBJ databases">
        <title>Murine metabolic-syndrome-specific gut microbial biobank.</title>
        <authorList>
            <person name="Liu C."/>
        </authorList>
    </citation>
    <scope>NUCLEOTIDE SEQUENCE [LARGE SCALE GENOMIC DNA]</scope>
    <source>
        <strain evidence="7 8">C-30</strain>
    </source>
</reference>
<evidence type="ECO:0000256" key="3">
    <source>
        <dbReference type="ARBA" id="ARBA00022777"/>
    </source>
</evidence>
<evidence type="ECO:0000256" key="1">
    <source>
        <dbReference type="ARBA" id="ARBA00022679"/>
    </source>
</evidence>
<dbReference type="InterPro" id="IPR013750">
    <property type="entry name" value="GHMP_kinase_C_dom"/>
</dbReference>
<evidence type="ECO:0000313" key="7">
    <source>
        <dbReference type="EMBL" id="RXV64349.1"/>
    </source>
</evidence>
<evidence type="ECO:0000259" key="5">
    <source>
        <dbReference type="Pfam" id="PF00288"/>
    </source>
</evidence>
<evidence type="ECO:0000313" key="8">
    <source>
        <dbReference type="Proteomes" id="UP000289316"/>
    </source>
</evidence>
<dbReference type="Pfam" id="PF00288">
    <property type="entry name" value="GHMP_kinases_N"/>
    <property type="match status" value="1"/>
</dbReference>
<name>A0A4Q2A584_9LACO</name>
<feature type="domain" description="GHMP kinase N-terminal" evidence="5">
    <location>
        <begin position="16"/>
        <end position="83"/>
    </location>
</feature>
<keyword evidence="1" id="KW-0808">Transferase</keyword>
<dbReference type="RefSeq" id="WP_129303367.1">
    <property type="nucleotide sequence ID" value="NZ_QZFR01000119.1"/>
</dbReference>